<gene>
    <name evidence="1" type="ORF">LCGC14_1628360</name>
</gene>
<accession>A0A0F9KJ26</accession>
<dbReference type="AlphaFoldDB" id="A0A0F9KJ26"/>
<sequence>MSEKQAKKEKSIAEEMADIKNQKTLVVTLTVTPEGLLSVNKNRAMTIDQLRSLFLEAIISTIIDQSVKATQDTMSANQTMFDKIGKRIE</sequence>
<organism evidence="1">
    <name type="scientific">marine sediment metagenome</name>
    <dbReference type="NCBI Taxonomy" id="412755"/>
    <lineage>
        <taxon>unclassified sequences</taxon>
        <taxon>metagenomes</taxon>
        <taxon>ecological metagenomes</taxon>
    </lineage>
</organism>
<proteinExistence type="predicted"/>
<name>A0A0F9KJ26_9ZZZZ</name>
<dbReference type="EMBL" id="LAZR01013398">
    <property type="protein sequence ID" value="KKM22148.1"/>
    <property type="molecule type" value="Genomic_DNA"/>
</dbReference>
<evidence type="ECO:0000313" key="1">
    <source>
        <dbReference type="EMBL" id="KKM22148.1"/>
    </source>
</evidence>
<protein>
    <submittedName>
        <fullName evidence="1">Uncharacterized protein</fullName>
    </submittedName>
</protein>
<reference evidence="1" key="1">
    <citation type="journal article" date="2015" name="Nature">
        <title>Complex archaea that bridge the gap between prokaryotes and eukaryotes.</title>
        <authorList>
            <person name="Spang A."/>
            <person name="Saw J.H."/>
            <person name="Jorgensen S.L."/>
            <person name="Zaremba-Niedzwiedzka K."/>
            <person name="Martijn J."/>
            <person name="Lind A.E."/>
            <person name="van Eijk R."/>
            <person name="Schleper C."/>
            <person name="Guy L."/>
            <person name="Ettema T.J."/>
        </authorList>
    </citation>
    <scope>NUCLEOTIDE SEQUENCE</scope>
</reference>
<comment type="caution">
    <text evidence="1">The sequence shown here is derived from an EMBL/GenBank/DDBJ whole genome shotgun (WGS) entry which is preliminary data.</text>
</comment>